<dbReference type="RefSeq" id="WP_204707510.1">
    <property type="nucleotide sequence ID" value="NZ_JBHSZV010000014.1"/>
</dbReference>
<comment type="caution">
    <text evidence="1">The sequence shown here is derived from an EMBL/GenBank/DDBJ whole genome shotgun (WGS) entry which is preliminary data.</text>
</comment>
<dbReference type="Proteomes" id="UP001596410">
    <property type="component" value="Unassembled WGS sequence"/>
</dbReference>
<proteinExistence type="predicted"/>
<dbReference type="EMBL" id="JBHSZV010000014">
    <property type="protein sequence ID" value="MFC7061473.1"/>
    <property type="molecule type" value="Genomic_DNA"/>
</dbReference>
<reference evidence="2" key="1">
    <citation type="journal article" date="2019" name="Int. J. Syst. Evol. Microbiol.">
        <title>The Global Catalogue of Microorganisms (GCM) 10K type strain sequencing project: providing services to taxonomists for standard genome sequencing and annotation.</title>
        <authorList>
            <consortium name="The Broad Institute Genomics Platform"/>
            <consortium name="The Broad Institute Genome Sequencing Center for Infectious Disease"/>
            <person name="Wu L."/>
            <person name="Ma J."/>
        </authorList>
    </citation>
    <scope>NUCLEOTIDE SEQUENCE [LARGE SCALE GENOMIC DNA]</scope>
    <source>
        <strain evidence="2">CGMCC 4.1621</strain>
    </source>
</reference>
<sequence>MAQLIKLYDYISRYESDIHQYPSKYIRLKQENWRKMKSLWENGELVSEQEDHTEDVEERTTKRSLFLKKKKQPRKEKSIETKQWIPSTEHELKQYFLDGLLPFQIKWASTTLIEKSFVDKKTSNDEHLKLLLQRLPDHYLVMYKPIVELKKAPMEAEIILIGPYEIELITFVDVEDGTIHPSNQHHWHIKQGNSNQKIFSPLIGLKRTETFLRSVLQKYENDFSFKHVVLAPNLTIEGAQEPYLTTFIDQNSFEHWLSEKRKLSMPIKHGQLRVAGQLLHHTKTVAVRRPEWELDTIKKEE</sequence>
<evidence type="ECO:0000313" key="1">
    <source>
        <dbReference type="EMBL" id="MFC7061473.1"/>
    </source>
</evidence>
<protein>
    <submittedName>
        <fullName evidence="1">Nuclease-related domain-containing protein</fullName>
    </submittedName>
</protein>
<keyword evidence="2" id="KW-1185">Reference proteome</keyword>
<name>A0ABW2EGL8_9BACI</name>
<evidence type="ECO:0000313" key="2">
    <source>
        <dbReference type="Proteomes" id="UP001596410"/>
    </source>
</evidence>
<organism evidence="1 2">
    <name type="scientific">Halobacillus seohaensis</name>
    <dbReference type="NCBI Taxonomy" id="447421"/>
    <lineage>
        <taxon>Bacteria</taxon>
        <taxon>Bacillati</taxon>
        <taxon>Bacillota</taxon>
        <taxon>Bacilli</taxon>
        <taxon>Bacillales</taxon>
        <taxon>Bacillaceae</taxon>
        <taxon>Halobacillus</taxon>
    </lineage>
</organism>
<accession>A0ABW2EGL8</accession>
<gene>
    <name evidence="1" type="ORF">ACFQIC_06315</name>
</gene>